<keyword evidence="2" id="KW-1185">Reference proteome</keyword>
<sequence>MLVAVSTCTPAMELAAKSCLGWPHQSISTERDGGPQAGLALRGLENFLAHAKAKTVCCGKCSDLRVWMVARHLPSVVVLDETRHGGWSKAWEGWCRVSLGSLNGVQHHVFCGPLTVAFVQVGSTVCIETTTRFKWL</sequence>
<dbReference type="InParanoid" id="F4RKN1"/>
<organism evidence="2">
    <name type="scientific">Melampsora larici-populina (strain 98AG31 / pathotype 3-4-7)</name>
    <name type="common">Poplar leaf rust fungus</name>
    <dbReference type="NCBI Taxonomy" id="747676"/>
    <lineage>
        <taxon>Eukaryota</taxon>
        <taxon>Fungi</taxon>
        <taxon>Dikarya</taxon>
        <taxon>Basidiomycota</taxon>
        <taxon>Pucciniomycotina</taxon>
        <taxon>Pucciniomycetes</taxon>
        <taxon>Pucciniales</taxon>
        <taxon>Melampsoraceae</taxon>
        <taxon>Melampsora</taxon>
    </lineage>
</organism>
<evidence type="ECO:0000313" key="1">
    <source>
        <dbReference type="EMBL" id="EGG07150.1"/>
    </source>
</evidence>
<gene>
    <name evidence="1" type="ORF">MELLADRAFT_86065</name>
</gene>
<dbReference type="AlphaFoldDB" id="F4RKN1"/>
<dbReference type="Proteomes" id="UP000001072">
    <property type="component" value="Unassembled WGS sequence"/>
</dbReference>
<dbReference type="VEuPathDB" id="FungiDB:MELLADRAFT_86065"/>
<reference evidence="2" key="1">
    <citation type="journal article" date="2011" name="Proc. Natl. Acad. Sci. U.S.A.">
        <title>Obligate biotrophy features unraveled by the genomic analysis of rust fungi.</title>
        <authorList>
            <person name="Duplessis S."/>
            <person name="Cuomo C.A."/>
            <person name="Lin Y.-C."/>
            <person name="Aerts A."/>
            <person name="Tisserant E."/>
            <person name="Veneault-Fourrey C."/>
            <person name="Joly D.L."/>
            <person name="Hacquard S."/>
            <person name="Amselem J."/>
            <person name="Cantarel B.L."/>
            <person name="Chiu R."/>
            <person name="Coutinho P.M."/>
            <person name="Feau N."/>
            <person name="Field M."/>
            <person name="Frey P."/>
            <person name="Gelhaye E."/>
            <person name="Goldberg J."/>
            <person name="Grabherr M.G."/>
            <person name="Kodira C.D."/>
            <person name="Kohler A."/>
            <person name="Kuees U."/>
            <person name="Lindquist E.A."/>
            <person name="Lucas S.M."/>
            <person name="Mago R."/>
            <person name="Mauceli E."/>
            <person name="Morin E."/>
            <person name="Murat C."/>
            <person name="Pangilinan J.L."/>
            <person name="Park R."/>
            <person name="Pearson M."/>
            <person name="Quesneville H."/>
            <person name="Rouhier N."/>
            <person name="Sakthikumar S."/>
            <person name="Salamov A.A."/>
            <person name="Schmutz J."/>
            <person name="Selles B."/>
            <person name="Shapiro H."/>
            <person name="Tanguay P."/>
            <person name="Tuskan G.A."/>
            <person name="Henrissat B."/>
            <person name="Van de Peer Y."/>
            <person name="Rouze P."/>
            <person name="Ellis J.G."/>
            <person name="Dodds P.N."/>
            <person name="Schein J.E."/>
            <person name="Zhong S."/>
            <person name="Hamelin R.C."/>
            <person name="Grigoriev I.V."/>
            <person name="Szabo L.J."/>
            <person name="Martin F."/>
        </authorList>
    </citation>
    <scope>NUCLEOTIDE SEQUENCE [LARGE SCALE GENOMIC DNA]</scope>
    <source>
        <strain evidence="2">98AG31 / pathotype 3-4-7</strain>
    </source>
</reference>
<dbReference type="RefSeq" id="XP_007409592.1">
    <property type="nucleotide sequence ID" value="XM_007409530.1"/>
</dbReference>
<dbReference type="GeneID" id="18934070"/>
<dbReference type="EMBL" id="GL883105">
    <property type="protein sequence ID" value="EGG07150.1"/>
    <property type="molecule type" value="Genomic_DNA"/>
</dbReference>
<evidence type="ECO:0000313" key="2">
    <source>
        <dbReference type="Proteomes" id="UP000001072"/>
    </source>
</evidence>
<dbReference type="HOGENOM" id="CLU_1875882_0_0_1"/>
<accession>F4RKN1</accession>
<protein>
    <submittedName>
        <fullName evidence="1">Uncharacterized protein</fullName>
    </submittedName>
</protein>
<name>F4RKN1_MELLP</name>
<proteinExistence type="predicted"/>
<dbReference type="KEGG" id="mlr:MELLADRAFT_86065"/>